<dbReference type="EMBL" id="BK014878">
    <property type="protein sequence ID" value="DAD80057.1"/>
    <property type="molecule type" value="Genomic_DNA"/>
</dbReference>
<accession>A0A8S5MCJ6</accession>
<feature type="coiled-coil region" evidence="1">
    <location>
        <begin position="3"/>
        <end position="30"/>
    </location>
</feature>
<reference evidence="2" key="1">
    <citation type="journal article" date="2021" name="Proc. Natl. Acad. Sci. U.S.A.">
        <title>A Catalog of Tens of Thousands of Viruses from Human Metagenomes Reveals Hidden Associations with Chronic Diseases.</title>
        <authorList>
            <person name="Tisza M.J."/>
            <person name="Buck C.B."/>
        </authorList>
    </citation>
    <scope>NUCLEOTIDE SEQUENCE</scope>
    <source>
        <strain evidence="2">Cti6f5</strain>
    </source>
</reference>
<evidence type="ECO:0000313" key="2">
    <source>
        <dbReference type="EMBL" id="DAD80057.1"/>
    </source>
</evidence>
<evidence type="ECO:0000256" key="1">
    <source>
        <dbReference type="SAM" id="Coils"/>
    </source>
</evidence>
<organism evidence="2">
    <name type="scientific">Siphoviridae sp. cti6f5</name>
    <dbReference type="NCBI Taxonomy" id="2826430"/>
    <lineage>
        <taxon>Viruses</taxon>
        <taxon>Duplodnaviria</taxon>
        <taxon>Heunggongvirae</taxon>
        <taxon>Uroviricota</taxon>
        <taxon>Caudoviricetes</taxon>
    </lineage>
</organism>
<proteinExistence type="predicted"/>
<name>A0A8S5MCJ6_9CAUD</name>
<keyword evidence="1" id="KW-0175">Coiled coil</keyword>
<protein>
    <submittedName>
        <fullName evidence="2">Uncharacterized protein</fullName>
    </submittedName>
</protein>
<sequence length="166" mass="19950">MTNEELERKIKRLEEQIKDLKIKLAEKADNKSYEVEVPEDIENYYYVDEIGSVNLLSDSFVESDYDELYKRGLAFKTKEEAEQFDKERILITRAKDWAKKYNEGWKPNWEESGDKFYIDYHYGSRCFQVKDAWHANAFHKLPYFKSGEIVQQFIEEFVEEINEVLC</sequence>